<reference evidence="1" key="1">
    <citation type="submission" date="2020-05" db="EMBL/GenBank/DDBJ databases">
        <authorList>
            <person name="Chiriac C."/>
            <person name="Salcher M."/>
            <person name="Ghai R."/>
            <person name="Kavagutti S V."/>
        </authorList>
    </citation>
    <scope>NUCLEOTIDE SEQUENCE</scope>
</reference>
<protein>
    <submittedName>
        <fullName evidence="1">Uncharacterized protein</fullName>
    </submittedName>
</protein>
<dbReference type="EMBL" id="LR797404">
    <property type="protein sequence ID" value="CAB4214649.1"/>
    <property type="molecule type" value="Genomic_DNA"/>
</dbReference>
<evidence type="ECO:0000313" key="1">
    <source>
        <dbReference type="EMBL" id="CAB4171683.1"/>
    </source>
</evidence>
<accession>A0A6J5PJK6</accession>
<organism evidence="1">
    <name type="scientific">uncultured Caudovirales phage</name>
    <dbReference type="NCBI Taxonomy" id="2100421"/>
    <lineage>
        <taxon>Viruses</taxon>
        <taxon>Duplodnaviria</taxon>
        <taxon>Heunggongvirae</taxon>
        <taxon>Uroviricota</taxon>
        <taxon>Caudoviricetes</taxon>
        <taxon>Peduoviridae</taxon>
        <taxon>Maltschvirus</taxon>
        <taxon>Maltschvirus maltsch</taxon>
    </lineage>
</organism>
<proteinExistence type="predicted"/>
<dbReference type="EMBL" id="LR796876">
    <property type="protein sequence ID" value="CAB4171683.1"/>
    <property type="molecule type" value="Genomic_DNA"/>
</dbReference>
<name>A0A6J5PJK6_9CAUD</name>
<sequence>MNHHPANALFGALTRIAQAQIKIPTWEQYLGADRARKAAIETQWCSVGHGYTGDGSERHAALDLYIRSCRLRRASGEVAQLTRPAPVVGEFEEYDGEAAGRGMDARGFNVGGR</sequence>
<evidence type="ECO:0000313" key="3">
    <source>
        <dbReference type="EMBL" id="CAB4199922.1"/>
    </source>
</evidence>
<evidence type="ECO:0000313" key="2">
    <source>
        <dbReference type="EMBL" id="CAB4184095.1"/>
    </source>
</evidence>
<dbReference type="EMBL" id="LR797291">
    <property type="protein sequence ID" value="CAB4199922.1"/>
    <property type="molecule type" value="Genomic_DNA"/>
</dbReference>
<dbReference type="EMBL" id="LR797048">
    <property type="protein sequence ID" value="CAB4184095.1"/>
    <property type="molecule type" value="Genomic_DNA"/>
</dbReference>
<evidence type="ECO:0000313" key="4">
    <source>
        <dbReference type="EMBL" id="CAB4214649.1"/>
    </source>
</evidence>
<gene>
    <name evidence="2" type="ORF">UFOVP1097_25</name>
    <name evidence="3" type="ORF">UFOVP1349_19</name>
    <name evidence="4" type="ORF">UFOVP1456_56</name>
    <name evidence="1" type="ORF">UFOVP925_24</name>
</gene>